<dbReference type="Proteomes" id="UP000733858">
    <property type="component" value="Unassembled WGS sequence"/>
</dbReference>
<gene>
    <name evidence="1" type="ORF">K6M89_24865</name>
</gene>
<comment type="caution">
    <text evidence="1">The sequence shown here is derived from an EMBL/GenBank/DDBJ whole genome shotgun (WGS) entry which is preliminary data.</text>
</comment>
<organism evidence="1 2">
    <name type="scientific">Rhizobium croatiense</name>
    <dbReference type="NCBI Taxonomy" id="2867516"/>
    <lineage>
        <taxon>Bacteria</taxon>
        <taxon>Pseudomonadati</taxon>
        <taxon>Pseudomonadota</taxon>
        <taxon>Alphaproteobacteria</taxon>
        <taxon>Hyphomicrobiales</taxon>
        <taxon>Rhizobiaceae</taxon>
        <taxon>Rhizobium/Agrobacterium group</taxon>
        <taxon>Rhizobium</taxon>
    </lineage>
</organism>
<dbReference type="EMBL" id="JAILYJ010000018">
    <property type="protein sequence ID" value="MBY4632515.1"/>
    <property type="molecule type" value="Genomic_DNA"/>
</dbReference>
<proteinExistence type="predicted"/>
<keyword evidence="2" id="KW-1185">Reference proteome</keyword>
<accession>A0ABS7M5W3</accession>
<dbReference type="RefSeq" id="WP_222141355.1">
    <property type="nucleotide sequence ID" value="NZ_JAILYJ010000018.1"/>
</dbReference>
<evidence type="ECO:0000313" key="2">
    <source>
        <dbReference type="Proteomes" id="UP000733858"/>
    </source>
</evidence>
<name>A0ABS7M5W3_9HYPH</name>
<protein>
    <submittedName>
        <fullName evidence="1">Uncharacterized protein</fullName>
    </submittedName>
</protein>
<evidence type="ECO:0000313" key="1">
    <source>
        <dbReference type="EMBL" id="MBY4632515.1"/>
    </source>
</evidence>
<sequence length="51" mass="5842">MAVFVAIAQRPGRSLKLENNVQHKLVDYVDNVSHVFYAAKRRRISAPSYPK</sequence>
<reference evidence="1 2" key="1">
    <citation type="submission" date="2021-08" db="EMBL/GenBank/DDBJ databases">
        <title>Rhizobium croatiense sp. nov. and Rhizobium redzepovicii sp. nov., two new species isolated from nodules of Phaseolus vulgaris in Croatia.</title>
        <authorList>
            <person name="Rajnovic I."/>
            <person name="Ramirez-Bahena M.H."/>
            <person name="Kajic S."/>
            <person name="Igual M.J."/>
            <person name="Peix A."/>
            <person name="Velazquez E."/>
            <person name="Sikora S."/>
        </authorList>
    </citation>
    <scope>NUCLEOTIDE SEQUENCE [LARGE SCALE GENOMIC DNA]</scope>
    <source>
        <strain evidence="1 2">13T</strain>
    </source>
</reference>